<proteinExistence type="predicted"/>
<gene>
    <name evidence="2" type="ORF">CVT24_003521</name>
</gene>
<evidence type="ECO:0000313" key="2">
    <source>
        <dbReference type="EMBL" id="PPQ98890.1"/>
    </source>
</evidence>
<evidence type="ECO:0000313" key="3">
    <source>
        <dbReference type="Proteomes" id="UP000284842"/>
    </source>
</evidence>
<feature type="compositionally biased region" description="Basic and acidic residues" evidence="1">
    <location>
        <begin position="1"/>
        <end position="10"/>
    </location>
</feature>
<reference evidence="2 3" key="1">
    <citation type="journal article" date="2018" name="Evol. Lett.">
        <title>Horizontal gene cluster transfer increased hallucinogenic mushroom diversity.</title>
        <authorList>
            <person name="Reynolds H.T."/>
            <person name="Vijayakumar V."/>
            <person name="Gluck-Thaler E."/>
            <person name="Korotkin H.B."/>
            <person name="Matheny P.B."/>
            <person name="Slot J.C."/>
        </authorList>
    </citation>
    <scope>NUCLEOTIDE SEQUENCE [LARGE SCALE GENOMIC DNA]</scope>
    <source>
        <strain evidence="2 3">2629</strain>
    </source>
</reference>
<name>A0A409Y7B4_9AGAR</name>
<dbReference type="EMBL" id="NHTK01001374">
    <property type="protein sequence ID" value="PPQ98890.1"/>
    <property type="molecule type" value="Genomic_DNA"/>
</dbReference>
<evidence type="ECO:0000256" key="1">
    <source>
        <dbReference type="SAM" id="MobiDB-lite"/>
    </source>
</evidence>
<dbReference type="AlphaFoldDB" id="A0A409Y7B4"/>
<protein>
    <recommendedName>
        <fullName evidence="4">Copper-fist domain-containing protein</fullName>
    </recommendedName>
</protein>
<feature type="compositionally biased region" description="Low complexity" evidence="1">
    <location>
        <begin position="38"/>
        <end position="60"/>
    </location>
</feature>
<dbReference type="InParanoid" id="A0A409Y7B4"/>
<feature type="region of interest" description="Disordered" evidence="1">
    <location>
        <begin position="1"/>
        <end position="78"/>
    </location>
</feature>
<evidence type="ECO:0008006" key="4">
    <source>
        <dbReference type="Google" id="ProtNLM"/>
    </source>
</evidence>
<accession>A0A409Y7B4</accession>
<dbReference type="OrthoDB" id="5600085at2759"/>
<feature type="region of interest" description="Disordered" evidence="1">
    <location>
        <begin position="248"/>
        <end position="276"/>
    </location>
</feature>
<comment type="caution">
    <text evidence="2">The sequence shown here is derived from an EMBL/GenBank/DDBJ whole genome shotgun (WGS) entry which is preliminary data.</text>
</comment>
<sequence>MSSSSSDKHSQSSRSSCSLNALAQAAAMQRPSSPSPPRSLSSGKKVVRSRPSSPSPQQVSKRLKQNAARASPSPGPELPPILIASLASGSISKSFSMPSFDYMPPMSEISSLAGSGCTCGVQCACPGCAEHRSSDDPSRERKNCADGCGMCIDPSVEDTFIKMRQPHSGSNTSFLDQFFARAASLPSPPPNRQMSALLDPMNTTVFANNASTTAVNLPKLECCGGSCSCPPGGCTCGGSCVGCCADEKERSKSPPLSRSVSVPEERPTQSIRSCCA</sequence>
<organism evidence="2 3">
    <name type="scientific">Panaeolus cyanescens</name>
    <dbReference type="NCBI Taxonomy" id="181874"/>
    <lineage>
        <taxon>Eukaryota</taxon>
        <taxon>Fungi</taxon>
        <taxon>Dikarya</taxon>
        <taxon>Basidiomycota</taxon>
        <taxon>Agaricomycotina</taxon>
        <taxon>Agaricomycetes</taxon>
        <taxon>Agaricomycetidae</taxon>
        <taxon>Agaricales</taxon>
        <taxon>Agaricineae</taxon>
        <taxon>Galeropsidaceae</taxon>
        <taxon>Panaeolus</taxon>
    </lineage>
</organism>
<dbReference type="Proteomes" id="UP000284842">
    <property type="component" value="Unassembled WGS sequence"/>
</dbReference>
<keyword evidence="3" id="KW-1185">Reference proteome</keyword>
<dbReference type="STRING" id="181874.A0A409Y7B4"/>